<accession>A0A8H8RSQ6</accession>
<dbReference type="GO" id="GO:0032259">
    <property type="term" value="P:methylation"/>
    <property type="evidence" value="ECO:0007669"/>
    <property type="project" value="UniProtKB-KW"/>
</dbReference>
<dbReference type="Pfam" id="PF00891">
    <property type="entry name" value="Methyltransf_2"/>
    <property type="match status" value="1"/>
</dbReference>
<evidence type="ECO:0000313" key="6">
    <source>
        <dbReference type="Proteomes" id="UP000462212"/>
    </source>
</evidence>
<name>A0A8H8RSQ6_9HELO</name>
<keyword evidence="1 5" id="KW-0489">Methyltransferase</keyword>
<dbReference type="OrthoDB" id="1535081at2759"/>
<sequence length="155" mass="17385">MSQFLAATSFANPAGPLTAFQSAFTTDLQLFPLLMQHPTCNPSFSPPTRNPNSALLVDRSGGRGHDLEAFRNRFPDGKGRLVLQDLPPVIADIRELHADIVRQEYDFLTPQPVIDARAYYLRSNSHDYSDAKCRDILQHIVKAMKPGFSKLLIFE</sequence>
<dbReference type="InterPro" id="IPR016461">
    <property type="entry name" value="COMT-like"/>
</dbReference>
<evidence type="ECO:0000256" key="1">
    <source>
        <dbReference type="ARBA" id="ARBA00022603"/>
    </source>
</evidence>
<proteinExistence type="predicted"/>
<dbReference type="AlphaFoldDB" id="A0A8H8RSQ6"/>
<dbReference type="InterPro" id="IPR001077">
    <property type="entry name" value="COMT_C"/>
</dbReference>
<dbReference type="SUPFAM" id="SSF53335">
    <property type="entry name" value="S-adenosyl-L-methionine-dependent methyltransferases"/>
    <property type="match status" value="1"/>
</dbReference>
<dbReference type="Gene3D" id="3.40.50.150">
    <property type="entry name" value="Vaccinia Virus protein VP39"/>
    <property type="match status" value="1"/>
</dbReference>
<dbReference type="GO" id="GO:0008171">
    <property type="term" value="F:O-methyltransferase activity"/>
    <property type="evidence" value="ECO:0007669"/>
    <property type="project" value="InterPro"/>
</dbReference>
<dbReference type="InterPro" id="IPR029063">
    <property type="entry name" value="SAM-dependent_MTases_sf"/>
</dbReference>
<reference evidence="5 6" key="1">
    <citation type="submission" date="2018-05" db="EMBL/GenBank/DDBJ databases">
        <title>Genome sequencing and assembly of the regulated plant pathogen Lachnellula willkommii and related sister species for the development of diagnostic species identification markers.</title>
        <authorList>
            <person name="Giroux E."/>
            <person name="Bilodeau G."/>
        </authorList>
    </citation>
    <scope>NUCLEOTIDE SEQUENCE [LARGE SCALE GENOMIC DNA]</scope>
    <source>
        <strain evidence="5 6">CBS 197.66</strain>
    </source>
</reference>
<keyword evidence="2 5" id="KW-0808">Transferase</keyword>
<dbReference type="PANTHER" id="PTHR43712">
    <property type="entry name" value="PUTATIVE (AFU_ORTHOLOGUE AFUA_4G14580)-RELATED"/>
    <property type="match status" value="1"/>
</dbReference>
<keyword evidence="6" id="KW-1185">Reference proteome</keyword>
<evidence type="ECO:0000256" key="3">
    <source>
        <dbReference type="ARBA" id="ARBA00022691"/>
    </source>
</evidence>
<dbReference type="PANTHER" id="PTHR43712:SF1">
    <property type="entry name" value="HYPOTHETICAL O-METHYLTRANSFERASE (EUROFUNG)-RELATED"/>
    <property type="match status" value="1"/>
</dbReference>
<keyword evidence="3" id="KW-0949">S-adenosyl-L-methionine</keyword>
<comment type="caution">
    <text evidence="5">The sequence shown here is derived from an EMBL/GenBank/DDBJ whole genome shotgun (WGS) entry which is preliminary data.</text>
</comment>
<organism evidence="5 6">
    <name type="scientific">Lachnellula subtilissima</name>
    <dbReference type="NCBI Taxonomy" id="602034"/>
    <lineage>
        <taxon>Eukaryota</taxon>
        <taxon>Fungi</taxon>
        <taxon>Dikarya</taxon>
        <taxon>Ascomycota</taxon>
        <taxon>Pezizomycotina</taxon>
        <taxon>Leotiomycetes</taxon>
        <taxon>Helotiales</taxon>
        <taxon>Lachnaceae</taxon>
        <taxon>Lachnellula</taxon>
    </lineage>
</organism>
<feature type="domain" description="O-methyltransferase C-terminal" evidence="4">
    <location>
        <begin position="55"/>
        <end position="149"/>
    </location>
</feature>
<evidence type="ECO:0000256" key="2">
    <source>
        <dbReference type="ARBA" id="ARBA00022679"/>
    </source>
</evidence>
<evidence type="ECO:0000313" key="5">
    <source>
        <dbReference type="EMBL" id="TVY40234.1"/>
    </source>
</evidence>
<gene>
    <name evidence="5" type="primary">asqD_0</name>
    <name evidence="5" type="ORF">LSUB1_G003999</name>
</gene>
<dbReference type="EMBL" id="QGMJ01000188">
    <property type="protein sequence ID" value="TVY40234.1"/>
    <property type="molecule type" value="Genomic_DNA"/>
</dbReference>
<dbReference type="PROSITE" id="PS51683">
    <property type="entry name" value="SAM_OMT_II"/>
    <property type="match status" value="1"/>
</dbReference>
<evidence type="ECO:0000259" key="4">
    <source>
        <dbReference type="Pfam" id="PF00891"/>
    </source>
</evidence>
<protein>
    <submittedName>
        <fullName evidence="5">O-methyltransferase</fullName>
    </submittedName>
</protein>
<dbReference type="Proteomes" id="UP000462212">
    <property type="component" value="Unassembled WGS sequence"/>
</dbReference>